<name>A0AAU8DNS2_9ACTN</name>
<organism evidence="1">
    <name type="scientific">Nakamurella sp. A5-74</name>
    <dbReference type="NCBI Taxonomy" id="3158264"/>
    <lineage>
        <taxon>Bacteria</taxon>
        <taxon>Bacillati</taxon>
        <taxon>Actinomycetota</taxon>
        <taxon>Actinomycetes</taxon>
        <taxon>Nakamurellales</taxon>
        <taxon>Nakamurellaceae</taxon>
        <taxon>Nakamurella</taxon>
    </lineage>
</organism>
<dbReference type="RefSeq" id="WP_353649532.1">
    <property type="nucleotide sequence ID" value="NZ_CP159218.1"/>
</dbReference>
<dbReference type="EMBL" id="CP159218">
    <property type="protein sequence ID" value="XCG63917.1"/>
    <property type="molecule type" value="Genomic_DNA"/>
</dbReference>
<evidence type="ECO:0000313" key="1">
    <source>
        <dbReference type="EMBL" id="XCG63917.1"/>
    </source>
</evidence>
<proteinExistence type="predicted"/>
<dbReference type="AlphaFoldDB" id="A0AAU8DNS2"/>
<protein>
    <submittedName>
        <fullName evidence="1">Uncharacterized protein</fullName>
    </submittedName>
</protein>
<gene>
    <name evidence="1" type="ORF">ABLG96_00780</name>
</gene>
<accession>A0AAU8DNS2</accession>
<sequence length="40" mass="4174">MLAAVAQAAGSLAELLVLAAPGLVMTAAQVLTMNRWQHVR</sequence>
<reference evidence="1" key="1">
    <citation type="submission" date="2024-05" db="EMBL/GenBank/DDBJ databases">
        <authorList>
            <person name="Cai S.Y."/>
            <person name="Jin L.M."/>
            <person name="Li H.R."/>
        </authorList>
    </citation>
    <scope>NUCLEOTIDE SEQUENCE</scope>
    <source>
        <strain evidence="1">A5-74</strain>
    </source>
</reference>